<dbReference type="KEGG" id="mif:Metin_0128"/>
<dbReference type="HOGENOM" id="CLU_007383_1_7_2"/>
<dbReference type="CDD" id="cd05256">
    <property type="entry name" value="UDP_AE_SDR_e"/>
    <property type="match status" value="1"/>
</dbReference>
<evidence type="ECO:0000313" key="3">
    <source>
        <dbReference type="EMBL" id="ADG12800.1"/>
    </source>
</evidence>
<dbReference type="RefSeq" id="WP_013099546.1">
    <property type="nucleotide sequence ID" value="NC_014122.1"/>
</dbReference>
<reference evidence="3" key="1">
    <citation type="submission" date="2010-04" db="EMBL/GenBank/DDBJ databases">
        <title>Complete sequence of Methanocaldococcus infernus ME.</title>
        <authorList>
            <consortium name="US DOE Joint Genome Institute"/>
            <person name="Lucas S."/>
            <person name="Copeland A."/>
            <person name="Lapidus A."/>
            <person name="Cheng J.-F."/>
            <person name="Bruce D."/>
            <person name="Goodwin L."/>
            <person name="Pitluck S."/>
            <person name="Munk A.C."/>
            <person name="Detter J.C."/>
            <person name="Han C."/>
            <person name="Tapia R."/>
            <person name="Land M."/>
            <person name="Hauser L."/>
            <person name="Kyrpides N."/>
            <person name="Mikhailova N."/>
            <person name="Sieprawska-Lupa M."/>
            <person name="Whitman W.B."/>
            <person name="Woyke T."/>
        </authorList>
    </citation>
    <scope>NUCLEOTIDE SEQUENCE [LARGE SCALE GENOMIC DNA]</scope>
    <source>
        <strain evidence="3">ME</strain>
    </source>
</reference>
<dbReference type="EMBL" id="CP002009">
    <property type="protein sequence ID" value="ADG12800.1"/>
    <property type="molecule type" value="Genomic_DNA"/>
</dbReference>
<dbReference type="InterPro" id="IPR036291">
    <property type="entry name" value="NAD(P)-bd_dom_sf"/>
</dbReference>
<feature type="domain" description="NAD-dependent epimerase/dehydratase" evidence="2">
    <location>
        <begin position="2"/>
        <end position="226"/>
    </location>
</feature>
<protein>
    <submittedName>
        <fullName evidence="3">NAD-dependent epimerase/dehydratase</fullName>
    </submittedName>
</protein>
<dbReference type="AlphaFoldDB" id="D5VQE7"/>
<evidence type="ECO:0000256" key="1">
    <source>
        <dbReference type="ARBA" id="ARBA00007637"/>
    </source>
</evidence>
<dbReference type="PANTHER" id="PTHR43000">
    <property type="entry name" value="DTDP-D-GLUCOSE 4,6-DEHYDRATASE-RELATED"/>
    <property type="match status" value="1"/>
</dbReference>
<dbReference type="InterPro" id="IPR001509">
    <property type="entry name" value="Epimerase_deHydtase"/>
</dbReference>
<organism evidence="3 4">
    <name type="scientific">Methanocaldococcus infernus (strain DSM 11812 / JCM 15783 / ME)</name>
    <dbReference type="NCBI Taxonomy" id="573063"/>
    <lineage>
        <taxon>Archaea</taxon>
        <taxon>Methanobacteriati</taxon>
        <taxon>Methanobacteriota</taxon>
        <taxon>Methanomada group</taxon>
        <taxon>Methanococci</taxon>
        <taxon>Methanococcales</taxon>
        <taxon>Methanocaldococcaceae</taxon>
        <taxon>Methanocaldococcus</taxon>
    </lineage>
</organism>
<accession>D5VQE7</accession>
<evidence type="ECO:0000313" key="4">
    <source>
        <dbReference type="Proteomes" id="UP000002061"/>
    </source>
</evidence>
<dbReference type="STRING" id="573063.Metin_0128"/>
<dbReference type="Pfam" id="PF01370">
    <property type="entry name" value="Epimerase"/>
    <property type="match status" value="1"/>
</dbReference>
<dbReference type="OrthoDB" id="4907at2157"/>
<dbReference type="GeneID" id="9131128"/>
<comment type="similarity">
    <text evidence="1">Belongs to the NAD(P)-dependent epimerase/dehydratase family.</text>
</comment>
<name>D5VQE7_METIM</name>
<evidence type="ECO:0000259" key="2">
    <source>
        <dbReference type="Pfam" id="PF01370"/>
    </source>
</evidence>
<dbReference type="SUPFAM" id="SSF51735">
    <property type="entry name" value="NAD(P)-binding Rossmann-fold domains"/>
    <property type="match status" value="1"/>
</dbReference>
<gene>
    <name evidence="3" type="ordered locus">Metin_0128</name>
</gene>
<keyword evidence="4" id="KW-1185">Reference proteome</keyword>
<sequence length="299" mass="33747">MILVTGGAGFIGSHVVDKLIDQGYEVLVIDNLTTGNLKNLNPKAKFLKHDIREALDIKDVEAIIHHAAQINVRHSVEKPRYDADVNVLGTINLLELARKADAKFIYASSMAVYGNPKYLPVDENHEIDPISPYGLSKYCGELYIKLYNNLYGLEYSILRYSNVYGERQNPKGEAGVISIFISKILSGERPVIFGNGEQTRDFVYVGDVAKANVMALNWKNEVVNIGTGTEITINKLYKIIKEKMNYNEEPIYDKPRKGDVYRVYLDITRAKKLGWEPEVSLNEGLDRVISWMRKCGQGN</sequence>
<dbReference type="Proteomes" id="UP000002061">
    <property type="component" value="Chromosome"/>
</dbReference>
<proteinExistence type="inferred from homology"/>
<dbReference type="Gene3D" id="3.40.50.720">
    <property type="entry name" value="NAD(P)-binding Rossmann-like Domain"/>
    <property type="match status" value="1"/>
</dbReference>
<dbReference type="eggNOG" id="arCOG01369">
    <property type="taxonomic scope" value="Archaea"/>
</dbReference>